<dbReference type="InterPro" id="IPR041222">
    <property type="entry name" value="PriA_3primeBD"/>
</dbReference>
<sequence length="816" mass="91519">MGKNPVYAEVYIDRPVKELDRPLTYRIPDQLQGQVRPGMRVQVPLGRQGRVQAFVTAITDQRPPVQVRDIIGLIDREPIIDEELLGLARWLADYYVCPLVTAIHTLVPPGKKNSGGTLVALTPRGWAYLNQQDDEEEEAGLEMLEWLAARGGEADAPSLRAMFRSQGQQVLKKLQAAGLVQVEQFKMVGEKGTGKLGIYPAFPPEELAVHLLSLSPRASKSRQALTVACAVPGLTVKELAARAEVTESVIRGLLDKGLLCQKAISLQAEQPERKVVWPRLTPAQQAAFQTIEESIVKGRRKKFLLFGVTGSGKTEIYLRAIASCLERGQTAICLVPEISLTPQISARFKERFGADVAVFHSRLSLRERHLEWQRIKEGKIKVVVGARSAIFAPLQKLGLIIIDEEHETSYKQDVTPRYHAREVAQERARRTGATLVLGSATPAVETFYRAQQGEFTLLTLAERIDDRPLPPVTVVDMRQELAEGNRSIFSRELQEALRHTLQRGEQAILFLNRRGYSTFVSCRSCGYVLRCPACDVTLTYHSSDQTVRCHYCEHREPSPALCPRCNSRYIRYFGAGTQRVAEEFAREFPGVSWQRMDVDTTSRRGAHETIIQNMLEEKIQVLIGTQMIAKGLDFPKVTLVGVISADTSLNVPDFRSGERTFQLLTQVGGRAGRDVLPGRVIIQTYSPEHYSILRAVEHDYPGFYREELELREMLGNPPFSYLVRLLLSGPREEEVIRGSQLICDWLQPGLQADQSLLGPAPAPLSRLRGQYRWHLAIKGPELEGLRSLGREVLQKWSKQRSGEVRLVLDIEPVSLL</sequence>
<evidence type="ECO:0000256" key="2">
    <source>
        <dbReference type="ARBA" id="ARBA00022705"/>
    </source>
</evidence>
<keyword evidence="16" id="KW-1185">Reference proteome</keyword>
<evidence type="ECO:0000256" key="5">
    <source>
        <dbReference type="ARBA" id="ARBA00022801"/>
    </source>
</evidence>
<dbReference type="GO" id="GO:0043138">
    <property type="term" value="F:3'-5' DNA helicase activity"/>
    <property type="evidence" value="ECO:0007669"/>
    <property type="project" value="UniProtKB-EC"/>
</dbReference>
<dbReference type="NCBIfam" id="TIGR00595">
    <property type="entry name" value="priA"/>
    <property type="match status" value="1"/>
</dbReference>
<dbReference type="AlphaFoldDB" id="A0A1T4MV42"/>
<evidence type="ECO:0000256" key="3">
    <source>
        <dbReference type="ARBA" id="ARBA00022723"/>
    </source>
</evidence>
<proteinExistence type="inferred from homology"/>
<feature type="binding site" evidence="12">
    <location>
        <position position="565"/>
    </location>
    <ligand>
        <name>Zn(2+)</name>
        <dbReference type="ChEBI" id="CHEBI:29105"/>
        <label>1</label>
    </ligand>
</feature>
<dbReference type="GO" id="GO:0016887">
    <property type="term" value="F:ATP hydrolysis activity"/>
    <property type="evidence" value="ECO:0007669"/>
    <property type="project" value="RHEA"/>
</dbReference>
<keyword evidence="10 12" id="KW-0413">Isomerase</keyword>
<feature type="domain" description="Helicase C-terminal" evidence="14">
    <location>
        <begin position="557"/>
        <end position="716"/>
    </location>
</feature>
<dbReference type="InterPro" id="IPR011545">
    <property type="entry name" value="DEAD/DEAH_box_helicase_dom"/>
</dbReference>
<comment type="subunit">
    <text evidence="12">Component of the replication restart primosome.</text>
</comment>
<evidence type="ECO:0000259" key="14">
    <source>
        <dbReference type="PROSITE" id="PS51194"/>
    </source>
</evidence>
<keyword evidence="9 12" id="KW-0238">DNA-binding</keyword>
<feature type="binding site" evidence="12">
    <location>
        <position position="549"/>
    </location>
    <ligand>
        <name>Zn(2+)</name>
        <dbReference type="ChEBI" id="CHEBI:29105"/>
        <label>2</label>
    </ligand>
</feature>
<dbReference type="Gene3D" id="3.40.1440.60">
    <property type="entry name" value="PriA, 3(prime) DNA-binding domain"/>
    <property type="match status" value="1"/>
</dbReference>
<dbReference type="NCBIfam" id="NF004066">
    <property type="entry name" value="PRK05580.1-3"/>
    <property type="match status" value="1"/>
</dbReference>
<gene>
    <name evidence="12" type="primary">priA</name>
    <name evidence="15" type="ORF">SAMN02745885_00721</name>
</gene>
<feature type="binding site" evidence="12">
    <location>
        <position position="552"/>
    </location>
    <ligand>
        <name>Zn(2+)</name>
        <dbReference type="ChEBI" id="CHEBI:29105"/>
        <label>2</label>
    </ligand>
</feature>
<feature type="domain" description="Helicase ATP-binding" evidence="13">
    <location>
        <begin position="294"/>
        <end position="460"/>
    </location>
</feature>
<dbReference type="InterPro" id="IPR042115">
    <property type="entry name" value="PriA_3primeBD_sf"/>
</dbReference>
<dbReference type="Gene3D" id="3.40.50.300">
    <property type="entry name" value="P-loop containing nucleotide triphosphate hydrolases"/>
    <property type="match status" value="2"/>
</dbReference>
<dbReference type="CDD" id="cd18804">
    <property type="entry name" value="SF2_C_priA"/>
    <property type="match status" value="1"/>
</dbReference>
<dbReference type="GO" id="GO:0006310">
    <property type="term" value="P:DNA recombination"/>
    <property type="evidence" value="ECO:0007669"/>
    <property type="project" value="InterPro"/>
</dbReference>
<evidence type="ECO:0000256" key="4">
    <source>
        <dbReference type="ARBA" id="ARBA00022741"/>
    </source>
</evidence>
<accession>A0A1T4MV42</accession>
<keyword evidence="2 12" id="KW-0235">DNA replication</keyword>
<keyword evidence="6 12" id="KW-0347">Helicase</keyword>
<evidence type="ECO:0000259" key="13">
    <source>
        <dbReference type="PROSITE" id="PS51192"/>
    </source>
</evidence>
<dbReference type="Pfam" id="PF18319">
    <property type="entry name" value="Zn_ribbon_PriA"/>
    <property type="match status" value="1"/>
</dbReference>
<dbReference type="Pfam" id="PF18074">
    <property type="entry name" value="PriA_C"/>
    <property type="match status" value="1"/>
</dbReference>
<dbReference type="InterPro" id="IPR041236">
    <property type="entry name" value="PriA_C"/>
</dbReference>
<evidence type="ECO:0000256" key="1">
    <source>
        <dbReference type="ARBA" id="ARBA00022515"/>
    </source>
</evidence>
<keyword evidence="5 12" id="KW-0378">Hydrolase</keyword>
<dbReference type="SUPFAM" id="SSF52540">
    <property type="entry name" value="P-loop containing nucleoside triphosphate hydrolases"/>
    <property type="match status" value="2"/>
</dbReference>
<feature type="binding site" evidence="12">
    <location>
        <position position="531"/>
    </location>
    <ligand>
        <name>Zn(2+)</name>
        <dbReference type="ChEBI" id="CHEBI:29105"/>
        <label>2</label>
    </ligand>
</feature>
<evidence type="ECO:0000256" key="10">
    <source>
        <dbReference type="ARBA" id="ARBA00023235"/>
    </source>
</evidence>
<evidence type="ECO:0000313" key="15">
    <source>
        <dbReference type="EMBL" id="SJZ70726.1"/>
    </source>
</evidence>
<feature type="binding site" evidence="12">
    <location>
        <position position="525"/>
    </location>
    <ligand>
        <name>Zn(2+)</name>
        <dbReference type="ChEBI" id="CHEBI:29105"/>
        <label>1</label>
    </ligand>
</feature>
<dbReference type="OrthoDB" id="9759544at2"/>
<dbReference type="CDD" id="cd17929">
    <property type="entry name" value="DEXHc_priA"/>
    <property type="match status" value="1"/>
</dbReference>
<dbReference type="PANTHER" id="PTHR30580">
    <property type="entry name" value="PRIMOSOMAL PROTEIN N"/>
    <property type="match status" value="1"/>
</dbReference>
<dbReference type="FunFam" id="3.40.1440.60:FF:000001">
    <property type="entry name" value="Primosomal protein N"/>
    <property type="match status" value="1"/>
</dbReference>
<feature type="binding site" evidence="12">
    <location>
        <position position="522"/>
    </location>
    <ligand>
        <name>Zn(2+)</name>
        <dbReference type="ChEBI" id="CHEBI:29105"/>
        <label>1</label>
    </ligand>
</feature>
<dbReference type="GO" id="GO:0005524">
    <property type="term" value="F:ATP binding"/>
    <property type="evidence" value="ECO:0007669"/>
    <property type="project" value="UniProtKB-UniRule"/>
</dbReference>
<feature type="binding site" evidence="12">
    <location>
        <position position="562"/>
    </location>
    <ligand>
        <name>Zn(2+)</name>
        <dbReference type="ChEBI" id="CHEBI:29105"/>
        <label>1</label>
    </ligand>
</feature>
<keyword evidence="1 12" id="KW-0639">Primosome</keyword>
<dbReference type="EC" id="5.6.2.4" evidence="12"/>
<keyword evidence="8 12" id="KW-0067">ATP-binding</keyword>
<evidence type="ECO:0000256" key="12">
    <source>
        <dbReference type="HAMAP-Rule" id="MF_00983"/>
    </source>
</evidence>
<comment type="function">
    <text evidence="12">Initiates the restart of stalled replication forks, which reloads the replicative helicase on sites other than the origin of replication. Recognizes and binds to abandoned replication forks and remodels them to uncover a helicase loading site. Promotes assembly of the primosome at these replication forks.</text>
</comment>
<dbReference type="GO" id="GO:0006269">
    <property type="term" value="P:DNA replication, synthesis of primer"/>
    <property type="evidence" value="ECO:0007669"/>
    <property type="project" value="UniProtKB-KW"/>
</dbReference>
<dbReference type="RefSeq" id="WP_078664828.1">
    <property type="nucleotide sequence ID" value="NZ_FUXM01000005.1"/>
</dbReference>
<dbReference type="Proteomes" id="UP000189933">
    <property type="component" value="Unassembled WGS sequence"/>
</dbReference>
<dbReference type="GO" id="GO:0006270">
    <property type="term" value="P:DNA replication initiation"/>
    <property type="evidence" value="ECO:0007669"/>
    <property type="project" value="TreeGrafter"/>
</dbReference>
<dbReference type="Pfam" id="PF00270">
    <property type="entry name" value="DEAD"/>
    <property type="match status" value="1"/>
</dbReference>
<comment type="catalytic activity">
    <reaction evidence="11 12">
        <text>ATP + H2O = ADP + phosphate + H(+)</text>
        <dbReference type="Rhea" id="RHEA:13065"/>
        <dbReference type="ChEBI" id="CHEBI:15377"/>
        <dbReference type="ChEBI" id="CHEBI:15378"/>
        <dbReference type="ChEBI" id="CHEBI:30616"/>
        <dbReference type="ChEBI" id="CHEBI:43474"/>
        <dbReference type="ChEBI" id="CHEBI:456216"/>
        <dbReference type="EC" id="5.6.2.4"/>
    </reaction>
</comment>
<dbReference type="PROSITE" id="PS51192">
    <property type="entry name" value="HELICASE_ATP_BIND_1"/>
    <property type="match status" value="1"/>
</dbReference>
<protein>
    <recommendedName>
        <fullName evidence="12">Replication restart protein PriA</fullName>
    </recommendedName>
    <alternativeName>
        <fullName evidence="12">ATP-dependent DNA helicase PriA</fullName>
        <ecNumber evidence="12">5.6.2.4</ecNumber>
    </alternativeName>
    <alternativeName>
        <fullName evidence="12">DNA 3'-5' helicase PriA</fullName>
    </alternativeName>
</protein>
<dbReference type="FunFam" id="3.40.50.300:FF:000489">
    <property type="entry name" value="Primosome assembly protein PriA"/>
    <property type="match status" value="1"/>
</dbReference>
<keyword evidence="7 12" id="KW-0862">Zinc</keyword>
<evidence type="ECO:0000256" key="8">
    <source>
        <dbReference type="ARBA" id="ARBA00022840"/>
    </source>
</evidence>
<evidence type="ECO:0000256" key="7">
    <source>
        <dbReference type="ARBA" id="ARBA00022833"/>
    </source>
</evidence>
<evidence type="ECO:0000256" key="9">
    <source>
        <dbReference type="ARBA" id="ARBA00023125"/>
    </source>
</evidence>
<reference evidence="16" key="1">
    <citation type="submission" date="2017-02" db="EMBL/GenBank/DDBJ databases">
        <authorList>
            <person name="Varghese N."/>
            <person name="Submissions S."/>
        </authorList>
    </citation>
    <scope>NUCLEOTIDE SEQUENCE [LARGE SCALE GENOMIC DNA]</scope>
    <source>
        <strain evidence="16">DSM 16521</strain>
    </source>
</reference>
<evidence type="ECO:0000256" key="6">
    <source>
        <dbReference type="ARBA" id="ARBA00022806"/>
    </source>
</evidence>
<dbReference type="SMART" id="SM00487">
    <property type="entry name" value="DEXDc"/>
    <property type="match status" value="1"/>
</dbReference>
<dbReference type="InterPro" id="IPR001650">
    <property type="entry name" value="Helicase_C-like"/>
</dbReference>
<keyword evidence="4 12" id="KW-0547">Nucleotide-binding</keyword>
<dbReference type="GO" id="GO:0008270">
    <property type="term" value="F:zinc ion binding"/>
    <property type="evidence" value="ECO:0007669"/>
    <property type="project" value="UniProtKB-UniRule"/>
</dbReference>
<dbReference type="HAMAP" id="MF_00983">
    <property type="entry name" value="PriA"/>
    <property type="match status" value="1"/>
</dbReference>
<dbReference type="GO" id="GO:1990077">
    <property type="term" value="C:primosome complex"/>
    <property type="evidence" value="ECO:0007669"/>
    <property type="project" value="UniProtKB-UniRule"/>
</dbReference>
<dbReference type="Pfam" id="PF00271">
    <property type="entry name" value="Helicase_C"/>
    <property type="match status" value="1"/>
</dbReference>
<feature type="binding site" evidence="12">
    <location>
        <position position="534"/>
    </location>
    <ligand>
        <name>Zn(2+)</name>
        <dbReference type="ChEBI" id="CHEBI:29105"/>
        <label>2</label>
    </ligand>
</feature>
<dbReference type="InterPro" id="IPR014001">
    <property type="entry name" value="Helicase_ATP-bd"/>
</dbReference>
<dbReference type="GO" id="GO:0006302">
    <property type="term" value="P:double-strand break repair"/>
    <property type="evidence" value="ECO:0007669"/>
    <property type="project" value="InterPro"/>
</dbReference>
<dbReference type="InterPro" id="IPR005259">
    <property type="entry name" value="PriA"/>
</dbReference>
<name>A0A1T4MV42_9FIRM</name>
<dbReference type="InterPro" id="IPR040498">
    <property type="entry name" value="PriA_CRR"/>
</dbReference>
<comment type="similarity">
    <text evidence="12">Belongs to the helicase family. PriA subfamily.</text>
</comment>
<dbReference type="EMBL" id="FUXM01000005">
    <property type="protein sequence ID" value="SJZ70726.1"/>
    <property type="molecule type" value="Genomic_DNA"/>
</dbReference>
<dbReference type="PANTHER" id="PTHR30580:SF0">
    <property type="entry name" value="PRIMOSOMAL PROTEIN N"/>
    <property type="match status" value="1"/>
</dbReference>
<comment type="catalytic activity">
    <reaction evidence="12">
        <text>Couples ATP hydrolysis with the unwinding of duplex DNA by translocating in the 3'-5' direction.</text>
        <dbReference type="EC" id="5.6.2.4"/>
    </reaction>
</comment>
<organism evidence="15 16">
    <name type="scientific">Carboxydocella sporoproducens DSM 16521</name>
    <dbReference type="NCBI Taxonomy" id="1121270"/>
    <lineage>
        <taxon>Bacteria</taxon>
        <taxon>Bacillati</taxon>
        <taxon>Bacillota</taxon>
        <taxon>Clostridia</taxon>
        <taxon>Eubacteriales</taxon>
        <taxon>Clostridiales Family XVI. Incertae Sedis</taxon>
        <taxon>Carboxydocella</taxon>
    </lineage>
</organism>
<comment type="cofactor">
    <cofactor evidence="12">
        <name>Zn(2+)</name>
        <dbReference type="ChEBI" id="CHEBI:29105"/>
    </cofactor>
    <text evidence="12">Binds 2 zinc ions per subunit.</text>
</comment>
<evidence type="ECO:0000313" key="16">
    <source>
        <dbReference type="Proteomes" id="UP000189933"/>
    </source>
</evidence>
<dbReference type="SMART" id="SM00490">
    <property type="entry name" value="HELICc"/>
    <property type="match status" value="1"/>
</dbReference>
<evidence type="ECO:0000256" key="11">
    <source>
        <dbReference type="ARBA" id="ARBA00048988"/>
    </source>
</evidence>
<keyword evidence="3 12" id="KW-0479">Metal-binding</keyword>
<dbReference type="Pfam" id="PF17764">
    <property type="entry name" value="PriA_3primeBD"/>
    <property type="match status" value="1"/>
</dbReference>
<dbReference type="PROSITE" id="PS51194">
    <property type="entry name" value="HELICASE_CTER"/>
    <property type="match status" value="1"/>
</dbReference>
<dbReference type="GO" id="GO:0003677">
    <property type="term" value="F:DNA binding"/>
    <property type="evidence" value="ECO:0007669"/>
    <property type="project" value="UniProtKB-UniRule"/>
</dbReference>
<dbReference type="InterPro" id="IPR027417">
    <property type="entry name" value="P-loop_NTPase"/>
</dbReference>